<keyword evidence="1" id="KW-0812">Transmembrane</keyword>
<protein>
    <submittedName>
        <fullName evidence="2">Uncharacterized protein</fullName>
    </submittedName>
</protein>
<evidence type="ECO:0000313" key="3">
    <source>
        <dbReference type="Proteomes" id="UP000182829"/>
    </source>
</evidence>
<proteinExistence type="predicted"/>
<reference evidence="2 3" key="1">
    <citation type="submission" date="2016-10" db="EMBL/GenBank/DDBJ databases">
        <authorList>
            <person name="de Groot N.N."/>
        </authorList>
    </citation>
    <scope>NUCLEOTIDE SEQUENCE [LARGE SCALE GENOMIC DNA]</scope>
    <source>
        <strain evidence="2 3">SP2</strain>
    </source>
</reference>
<dbReference type="GeneID" id="14206877"/>
<dbReference type="AlphaFoldDB" id="A0A1I3Q4V7"/>
<name>A0A1I3Q4V7_9EURY</name>
<accession>A0A1I3Q4V7</accession>
<gene>
    <name evidence="2" type="ORF">SAMN05443661_12038</name>
</gene>
<keyword evidence="1" id="KW-0472">Membrane</keyword>
<dbReference type="Proteomes" id="UP000182829">
    <property type="component" value="Unassembled WGS sequence"/>
</dbReference>
<evidence type="ECO:0000313" key="2">
    <source>
        <dbReference type="EMBL" id="SFJ28745.1"/>
    </source>
</evidence>
<organism evidence="2 3">
    <name type="scientific">Natronobacterium gregoryi</name>
    <dbReference type="NCBI Taxonomy" id="44930"/>
    <lineage>
        <taxon>Archaea</taxon>
        <taxon>Methanobacteriati</taxon>
        <taxon>Methanobacteriota</taxon>
        <taxon>Stenosarchaea group</taxon>
        <taxon>Halobacteria</taxon>
        <taxon>Halobacteriales</taxon>
        <taxon>Natrialbaceae</taxon>
        <taxon>Natronobacterium</taxon>
    </lineage>
</organism>
<keyword evidence="1" id="KW-1133">Transmembrane helix</keyword>
<dbReference type="RefSeq" id="WP_005581672.1">
    <property type="nucleotide sequence ID" value="NZ_FORO01000020.1"/>
</dbReference>
<evidence type="ECO:0000256" key="1">
    <source>
        <dbReference type="SAM" id="Phobius"/>
    </source>
</evidence>
<dbReference type="EMBL" id="FORO01000020">
    <property type="protein sequence ID" value="SFJ28745.1"/>
    <property type="molecule type" value="Genomic_DNA"/>
</dbReference>
<sequence length="63" mass="6783">MSDTTGSADESDQSSFFEVPYGDELLLLFGLLGLGLHSIGYDFGTAIVILALGFLYMEGKDDE</sequence>
<feature type="transmembrane region" description="Helical" evidence="1">
    <location>
        <begin position="25"/>
        <end position="57"/>
    </location>
</feature>